<dbReference type="FunFam" id="3.90.1150.10:FF:000031">
    <property type="entry name" value="Serine--glyoxylate aminotransferase"/>
    <property type="match status" value="1"/>
</dbReference>
<dbReference type="SUPFAM" id="SSF53383">
    <property type="entry name" value="PLP-dependent transferases"/>
    <property type="match status" value="1"/>
</dbReference>
<evidence type="ECO:0000259" key="10">
    <source>
        <dbReference type="Pfam" id="PF00266"/>
    </source>
</evidence>
<name>A0A2G9YJR8_9BACT</name>
<dbReference type="InterPro" id="IPR020578">
    <property type="entry name" value="Aminotrans_V_PyrdxlP_BS"/>
</dbReference>
<reference evidence="11 12" key="1">
    <citation type="submission" date="2017-09" db="EMBL/GenBank/DDBJ databases">
        <title>Depth-based differentiation of microbial function through sediment-hosted aquifers and enrichment of novel symbionts in the deep terrestrial subsurface.</title>
        <authorList>
            <person name="Probst A.J."/>
            <person name="Ladd B."/>
            <person name="Jarett J.K."/>
            <person name="Geller-Mcgrath D.E."/>
            <person name="Sieber C.M."/>
            <person name="Emerson J.B."/>
            <person name="Anantharaman K."/>
            <person name="Thomas B.C."/>
            <person name="Malmstrom R."/>
            <person name="Stieglmeier M."/>
            <person name="Klingl A."/>
            <person name="Woyke T."/>
            <person name="Ryan C.M."/>
            <person name="Banfield J.F."/>
        </authorList>
    </citation>
    <scope>NUCLEOTIDE SEQUENCE [LARGE SCALE GENOMIC DNA]</scope>
    <source>
        <strain evidence="11">CG23_combo_of_CG06-09_8_20_14_all_41_10</strain>
    </source>
</reference>
<evidence type="ECO:0000256" key="9">
    <source>
        <dbReference type="RuleBase" id="RU004504"/>
    </source>
</evidence>
<dbReference type="FunFam" id="3.40.640.10:FF:000027">
    <property type="entry name" value="Serine--pyruvate aminotransferase, mitochondrial"/>
    <property type="match status" value="1"/>
</dbReference>
<dbReference type="GO" id="GO:0004760">
    <property type="term" value="F:L-serine-pyruvate transaminase activity"/>
    <property type="evidence" value="ECO:0007669"/>
    <property type="project" value="TreeGrafter"/>
</dbReference>
<proteinExistence type="inferred from homology"/>
<comment type="similarity">
    <text evidence="2 8">Belongs to the class-V pyridoxal-phosphate-dependent aminotransferase family.</text>
</comment>
<evidence type="ECO:0000256" key="7">
    <source>
        <dbReference type="PIRSR" id="PIRSR000524-50"/>
    </source>
</evidence>
<evidence type="ECO:0000256" key="8">
    <source>
        <dbReference type="RuleBase" id="RU004075"/>
    </source>
</evidence>
<dbReference type="InterPro" id="IPR015422">
    <property type="entry name" value="PyrdxlP-dep_Trfase_small"/>
</dbReference>
<dbReference type="InterPro" id="IPR015421">
    <property type="entry name" value="PyrdxlP-dep_Trfase_major"/>
</dbReference>
<protein>
    <submittedName>
        <fullName evidence="11">Aminotransferase</fullName>
    </submittedName>
</protein>
<dbReference type="EMBL" id="PCRK01000135">
    <property type="protein sequence ID" value="PIP18973.1"/>
    <property type="molecule type" value="Genomic_DNA"/>
</dbReference>
<dbReference type="InterPro" id="IPR000192">
    <property type="entry name" value="Aminotrans_V_dom"/>
</dbReference>
<organism evidence="11 12">
    <name type="scientific">Candidatus Sherwoodlollariibacterium unditelluris</name>
    <dbReference type="NCBI Taxonomy" id="1974757"/>
    <lineage>
        <taxon>Bacteria</taxon>
        <taxon>Pseudomonadati</taxon>
        <taxon>Candidatus Omnitrophota</taxon>
        <taxon>Candidatus Sherwoodlollariibacterium</taxon>
    </lineage>
</organism>
<evidence type="ECO:0000313" key="11">
    <source>
        <dbReference type="EMBL" id="PIP18973.1"/>
    </source>
</evidence>
<dbReference type="AlphaFoldDB" id="A0A2G9YJR8"/>
<dbReference type="Pfam" id="PF00266">
    <property type="entry name" value="Aminotran_5"/>
    <property type="match status" value="1"/>
</dbReference>
<dbReference type="InterPro" id="IPR015424">
    <property type="entry name" value="PyrdxlP-dep_Trfase"/>
</dbReference>
<evidence type="ECO:0000256" key="3">
    <source>
        <dbReference type="ARBA" id="ARBA00022576"/>
    </source>
</evidence>
<dbReference type="Gene3D" id="3.90.1150.10">
    <property type="entry name" value="Aspartate Aminotransferase, domain 1"/>
    <property type="match status" value="1"/>
</dbReference>
<evidence type="ECO:0000256" key="2">
    <source>
        <dbReference type="ARBA" id="ARBA00009236"/>
    </source>
</evidence>
<feature type="modified residue" description="N6-(pyridoxal phosphate)lysine" evidence="7">
    <location>
        <position position="190"/>
    </location>
</feature>
<dbReference type="PIRSF" id="PIRSF000524">
    <property type="entry name" value="SPT"/>
    <property type="match status" value="1"/>
</dbReference>
<gene>
    <name evidence="11" type="ORF">COX41_05370</name>
</gene>
<dbReference type="PROSITE" id="PS00595">
    <property type="entry name" value="AA_TRANSFER_CLASS_5"/>
    <property type="match status" value="1"/>
</dbReference>
<dbReference type="GO" id="GO:0008453">
    <property type="term" value="F:alanine-glyoxylate transaminase activity"/>
    <property type="evidence" value="ECO:0007669"/>
    <property type="project" value="TreeGrafter"/>
</dbReference>
<comment type="cofactor">
    <cofactor evidence="1 7 9">
        <name>pyridoxal 5'-phosphate</name>
        <dbReference type="ChEBI" id="CHEBI:597326"/>
    </cofactor>
</comment>
<feature type="domain" description="Aminotransferase class V" evidence="10">
    <location>
        <begin position="5"/>
        <end position="324"/>
    </location>
</feature>
<keyword evidence="4 11" id="KW-0808">Transferase</keyword>
<dbReference type="Gene3D" id="3.40.640.10">
    <property type="entry name" value="Type I PLP-dependent aspartate aminotransferase-like (Major domain)"/>
    <property type="match status" value="1"/>
</dbReference>
<accession>A0A2G9YJR8</accession>
<dbReference type="Proteomes" id="UP000231292">
    <property type="component" value="Unassembled WGS sequence"/>
</dbReference>
<dbReference type="PANTHER" id="PTHR21152:SF40">
    <property type="entry name" value="ALANINE--GLYOXYLATE AMINOTRANSFERASE"/>
    <property type="match status" value="1"/>
</dbReference>
<sequence>MHKNYLLTPGPTPLPPQVLEAMSRPIIHHRTPQFQAILKEVSEGLKYVYQTKNDVFILASSGTGAMEASVTNLLSAGDTALVVQGGKFGERWTEICYAYGITVEVIDVEWGKAVNPFLVEQKLKANSKIKAVFTTLCETSTGVVNDIASIGKVVKNTEAVLVVDAISGLGAIDLKTDAWSCDIVVSGSQKGLMLPPGLSFISVSPKAFKLIEASKSPRYYLDLREAKKALDKTDTPFTPAITLIIALTEAFKIIKQDGLENIFLRHRKMADATRAAMKALGLAIFAPTASSDVVTAVCVPVGLDGEKLVKTMRDSYGVTIAGGQGKLKGKIFRIAHMGFIEEFDIITGISCLEKVLTQMGYKFQLGSGIKAAEEVFL</sequence>
<evidence type="ECO:0000313" key="12">
    <source>
        <dbReference type="Proteomes" id="UP000231292"/>
    </source>
</evidence>
<evidence type="ECO:0000256" key="1">
    <source>
        <dbReference type="ARBA" id="ARBA00001933"/>
    </source>
</evidence>
<comment type="caution">
    <text evidence="11">The sequence shown here is derived from an EMBL/GenBank/DDBJ whole genome shotgun (WGS) entry which is preliminary data.</text>
</comment>
<feature type="binding site" evidence="6">
    <location>
        <position position="333"/>
    </location>
    <ligand>
        <name>substrate</name>
    </ligand>
</feature>
<evidence type="ECO:0000256" key="5">
    <source>
        <dbReference type="ARBA" id="ARBA00022898"/>
    </source>
</evidence>
<keyword evidence="3 11" id="KW-0032">Aminotransferase</keyword>
<dbReference type="GO" id="GO:0019265">
    <property type="term" value="P:glycine biosynthetic process, by transamination of glyoxylate"/>
    <property type="evidence" value="ECO:0007669"/>
    <property type="project" value="TreeGrafter"/>
</dbReference>
<evidence type="ECO:0000256" key="4">
    <source>
        <dbReference type="ARBA" id="ARBA00022679"/>
    </source>
</evidence>
<evidence type="ECO:0000256" key="6">
    <source>
        <dbReference type="PIRSR" id="PIRSR000524-1"/>
    </source>
</evidence>
<dbReference type="InterPro" id="IPR024169">
    <property type="entry name" value="SP_NH2Trfase/AEP_transaminase"/>
</dbReference>
<keyword evidence="5 7" id="KW-0663">Pyridoxal phosphate</keyword>
<dbReference type="PANTHER" id="PTHR21152">
    <property type="entry name" value="AMINOTRANSFERASE CLASS V"/>
    <property type="match status" value="1"/>
</dbReference>